<evidence type="ECO:0000256" key="1">
    <source>
        <dbReference type="SAM" id="MobiDB-lite"/>
    </source>
</evidence>
<feature type="region of interest" description="Disordered" evidence="1">
    <location>
        <begin position="35"/>
        <end position="57"/>
    </location>
</feature>
<accession>A0ABS2DSY6</accession>
<protein>
    <recommendedName>
        <fullName evidence="4">Phage tail protein</fullName>
    </recommendedName>
</protein>
<organism evidence="2 3">
    <name type="scientific">Sutterella massiliensis</name>
    <dbReference type="NCBI Taxonomy" id="1816689"/>
    <lineage>
        <taxon>Bacteria</taxon>
        <taxon>Pseudomonadati</taxon>
        <taxon>Pseudomonadota</taxon>
        <taxon>Betaproteobacteria</taxon>
        <taxon>Burkholderiales</taxon>
        <taxon>Sutterellaceae</taxon>
        <taxon>Sutterella</taxon>
    </lineage>
</organism>
<evidence type="ECO:0000313" key="3">
    <source>
        <dbReference type="Proteomes" id="UP000715095"/>
    </source>
</evidence>
<evidence type="ECO:0000313" key="2">
    <source>
        <dbReference type="EMBL" id="MBM6704426.1"/>
    </source>
</evidence>
<comment type="caution">
    <text evidence="2">The sequence shown here is derived from an EMBL/GenBank/DDBJ whole genome shotgun (WGS) entry which is preliminary data.</text>
</comment>
<name>A0ABS2DSY6_9BURK</name>
<dbReference type="Proteomes" id="UP000715095">
    <property type="component" value="Unassembled WGS sequence"/>
</dbReference>
<keyword evidence="3" id="KW-1185">Reference proteome</keyword>
<evidence type="ECO:0008006" key="4">
    <source>
        <dbReference type="Google" id="ProtNLM"/>
    </source>
</evidence>
<sequence length="185" mass="20747">MEEGKVKTSELVEYYQFDDEGYYIGPVSVQIVNGEPLLPPNVTPTPPPQPQDASEEDVSFNWNGESWSVEVDPTTCEEFVGVVIDHYSDTPHDIKLREKLQKALEKGGSDYREGRGEDLSWYVEVVTEEEKAANEANAALSDFDSQLSSIKSRMELANLMNDTEQMEALRGEYRTLMGLDAQSAD</sequence>
<dbReference type="RefSeq" id="WP_205103209.1">
    <property type="nucleotide sequence ID" value="NZ_JACJJC010000011.1"/>
</dbReference>
<gene>
    <name evidence="2" type="ORF">H6A60_08030</name>
</gene>
<proteinExistence type="predicted"/>
<reference evidence="2 3" key="1">
    <citation type="journal article" date="2021" name="Sci. Rep.">
        <title>The distribution of antibiotic resistance genes in chicken gut microbiota commensals.</title>
        <authorList>
            <person name="Juricova H."/>
            <person name="Matiasovicova J."/>
            <person name="Kubasova T."/>
            <person name="Cejkova D."/>
            <person name="Rychlik I."/>
        </authorList>
    </citation>
    <scope>NUCLEOTIDE SEQUENCE [LARGE SCALE GENOMIC DNA]</scope>
    <source>
        <strain evidence="2 3">An829</strain>
    </source>
</reference>
<dbReference type="EMBL" id="JACJJC010000011">
    <property type="protein sequence ID" value="MBM6704426.1"/>
    <property type="molecule type" value="Genomic_DNA"/>
</dbReference>
<feature type="compositionally biased region" description="Pro residues" evidence="1">
    <location>
        <begin position="37"/>
        <end position="50"/>
    </location>
</feature>